<dbReference type="InterPro" id="IPR029024">
    <property type="entry name" value="TerB-like"/>
</dbReference>
<keyword evidence="2" id="KW-1185">Reference proteome</keyword>
<dbReference type="STRING" id="332977.SAMN05421740_102100"/>
<sequence length="158" mass="18463">MSCVRIIYYQIFVYIKNHNIMYSRRKWLEFYRKLGFLLYSIAAVDRHVAPAERTTLKKEIQTNWLDLEDTADPFGSDAAFQMEAIFDWLDDADYAPDSAFNEFEAFVKENPDFIASSLKERILLSANRIAFAFHGNNKKELTLLYQLEQLLNGSKKSV</sequence>
<evidence type="ECO:0008006" key="3">
    <source>
        <dbReference type="Google" id="ProtNLM"/>
    </source>
</evidence>
<evidence type="ECO:0000313" key="2">
    <source>
        <dbReference type="Proteomes" id="UP000198916"/>
    </source>
</evidence>
<gene>
    <name evidence="1" type="ORF">SAMN05421740_102100</name>
</gene>
<name>A0A1H7I2I7_9SPHI</name>
<dbReference type="AlphaFoldDB" id="A0A1H7I2I7"/>
<reference evidence="2" key="1">
    <citation type="submission" date="2016-10" db="EMBL/GenBank/DDBJ databases">
        <authorList>
            <person name="Varghese N."/>
            <person name="Submissions S."/>
        </authorList>
    </citation>
    <scope>NUCLEOTIDE SEQUENCE [LARGE SCALE GENOMIC DNA]</scope>
    <source>
        <strain evidence="2">Jip14</strain>
    </source>
</reference>
<evidence type="ECO:0000313" key="1">
    <source>
        <dbReference type="EMBL" id="SEK56739.1"/>
    </source>
</evidence>
<dbReference type="Proteomes" id="UP000198916">
    <property type="component" value="Unassembled WGS sequence"/>
</dbReference>
<dbReference type="EMBL" id="FNZR01000002">
    <property type="protein sequence ID" value="SEK56739.1"/>
    <property type="molecule type" value="Genomic_DNA"/>
</dbReference>
<organism evidence="1 2">
    <name type="scientific">Parapedobacter koreensis</name>
    <dbReference type="NCBI Taxonomy" id="332977"/>
    <lineage>
        <taxon>Bacteria</taxon>
        <taxon>Pseudomonadati</taxon>
        <taxon>Bacteroidota</taxon>
        <taxon>Sphingobacteriia</taxon>
        <taxon>Sphingobacteriales</taxon>
        <taxon>Sphingobacteriaceae</taxon>
        <taxon>Parapedobacter</taxon>
    </lineage>
</organism>
<dbReference type="SUPFAM" id="SSF158682">
    <property type="entry name" value="TerB-like"/>
    <property type="match status" value="1"/>
</dbReference>
<proteinExistence type="predicted"/>
<protein>
    <recommendedName>
        <fullName evidence="3">Tellurite resistance protein TerB</fullName>
    </recommendedName>
</protein>
<accession>A0A1H7I2I7</accession>